<dbReference type="InterPro" id="IPR029052">
    <property type="entry name" value="Metallo-depent_PP-like"/>
</dbReference>
<dbReference type="EMBL" id="WBMR01000011">
    <property type="protein sequence ID" value="KAB2387828.1"/>
    <property type="molecule type" value="Genomic_DNA"/>
</dbReference>
<dbReference type="OrthoDB" id="3497025at2"/>
<dbReference type="GO" id="GO:0046872">
    <property type="term" value="F:metal ion binding"/>
    <property type="evidence" value="ECO:0007669"/>
    <property type="project" value="InterPro"/>
</dbReference>
<dbReference type="RefSeq" id="WP_151539044.1">
    <property type="nucleotide sequence ID" value="NZ_WBMR01000011.1"/>
</dbReference>
<evidence type="ECO:0000313" key="5">
    <source>
        <dbReference type="Proteomes" id="UP000483004"/>
    </source>
</evidence>
<reference evidence="4 5" key="1">
    <citation type="submission" date="2019-09" db="EMBL/GenBank/DDBJ databases">
        <title>Actinomadura physcomitrii sp. nov., a novel actinomycete isolated from moss [Physcomitrium sphaericum (Ludw) Fuernr].</title>
        <authorList>
            <person name="Liu C."/>
            <person name="Zhuang X."/>
        </authorList>
    </citation>
    <scope>NUCLEOTIDE SEQUENCE [LARGE SCALE GENOMIC DNA]</scope>
    <source>
        <strain evidence="4 5">CYP1-1B</strain>
    </source>
</reference>
<dbReference type="InterPro" id="IPR039331">
    <property type="entry name" value="PAPs-like"/>
</dbReference>
<dbReference type="Proteomes" id="UP000483004">
    <property type="component" value="Unassembled WGS sequence"/>
</dbReference>
<dbReference type="PROSITE" id="PS51318">
    <property type="entry name" value="TAT"/>
    <property type="match status" value="1"/>
</dbReference>
<evidence type="ECO:0000259" key="2">
    <source>
        <dbReference type="Pfam" id="PF00149"/>
    </source>
</evidence>
<comment type="caution">
    <text evidence="4">The sequence shown here is derived from an EMBL/GenBank/DDBJ whole genome shotgun (WGS) entry which is preliminary data.</text>
</comment>
<feature type="domain" description="Calcineurin-like phosphoesterase" evidence="2">
    <location>
        <begin position="201"/>
        <end position="380"/>
    </location>
</feature>
<dbReference type="InterPro" id="IPR006311">
    <property type="entry name" value="TAT_signal"/>
</dbReference>
<gene>
    <name evidence="4" type="ORF">F9B16_06490</name>
</gene>
<sequence length="525" mass="57442">MSTPEKPPLSRRGVLTAAGAGATLLALDTAPARAAAPSPLLLRTPDRTGAPSVSGLHLQFGSDASSEMTVSWQTPMPVRNPRVMVGTLTGGLGRTYGADTRAYRDPVTREEVRSHHARIRGLRPDTEYLYLAVHDGATPEAGTFLTAPRGRRPLTFTSFGDQATPQVNKPMPTEQITLWTQDNYGSPFAGDTTTAVERVAPLFHLMNGDLCYAQLSGNPTRVWRDWFINTSRSARNRPWMPAAGNHENEKGNGPIGFGAFQTYFDVPGNGGDDEFQGLWYAFTAGSVRVVVLQNDDVALQDGGATYISGYSAGAQRRWLESELRRTRADRGIDWIVVCMHQVVVSTADSNGADLGVRREWLPLFDRYGVDLVVCGHEHHYERSHPIRGHQGNATMTPIPVSTDLRRADTSKGTVHLVIGGGGMGFTSNQLLYDTPKAKVIVERGTERDPKLLNHYKPVYVEEPAPWSAFRDKVNPYGFCAFDVDPGRPGGTTTMNVTYYAVSGPGGATKPVDSFVLERPRNDHHR</sequence>
<name>A0A6L3VZV9_9ACTN</name>
<keyword evidence="5" id="KW-1185">Reference proteome</keyword>
<dbReference type="SUPFAM" id="SSF56300">
    <property type="entry name" value="Metallo-dependent phosphatases"/>
    <property type="match status" value="1"/>
</dbReference>
<dbReference type="InterPro" id="IPR008963">
    <property type="entry name" value="Purple_acid_Pase-like_N"/>
</dbReference>
<feature type="domain" description="Purple acid phosphatase N-terminal" evidence="3">
    <location>
        <begin position="55"/>
        <end position="136"/>
    </location>
</feature>
<proteinExistence type="predicted"/>
<dbReference type="PANTHER" id="PTHR22953:SF153">
    <property type="entry name" value="PURPLE ACID PHOSPHATASE"/>
    <property type="match status" value="1"/>
</dbReference>
<organism evidence="4 5">
    <name type="scientific">Actinomadura montaniterrae</name>
    <dbReference type="NCBI Taxonomy" id="1803903"/>
    <lineage>
        <taxon>Bacteria</taxon>
        <taxon>Bacillati</taxon>
        <taxon>Actinomycetota</taxon>
        <taxon>Actinomycetes</taxon>
        <taxon>Streptosporangiales</taxon>
        <taxon>Thermomonosporaceae</taxon>
        <taxon>Actinomadura</taxon>
    </lineage>
</organism>
<dbReference type="SUPFAM" id="SSF49363">
    <property type="entry name" value="Purple acid phosphatase, N-terminal domain"/>
    <property type="match status" value="1"/>
</dbReference>
<evidence type="ECO:0000259" key="3">
    <source>
        <dbReference type="Pfam" id="PF16656"/>
    </source>
</evidence>
<evidence type="ECO:0000313" key="4">
    <source>
        <dbReference type="EMBL" id="KAB2387828.1"/>
    </source>
</evidence>
<protein>
    <submittedName>
        <fullName evidence="4">Metallophosphoesterase family protein</fullName>
    </submittedName>
</protein>
<dbReference type="InterPro" id="IPR004843">
    <property type="entry name" value="Calcineurin-like_PHP"/>
</dbReference>
<keyword evidence="1" id="KW-0732">Signal</keyword>
<dbReference type="Pfam" id="PF16656">
    <property type="entry name" value="Pur_ac_phosph_N"/>
    <property type="match status" value="1"/>
</dbReference>
<dbReference type="AlphaFoldDB" id="A0A6L3VZV9"/>
<accession>A0A6L3VZV9</accession>
<dbReference type="InterPro" id="IPR015914">
    <property type="entry name" value="PAPs_N"/>
</dbReference>
<evidence type="ECO:0000256" key="1">
    <source>
        <dbReference type="ARBA" id="ARBA00022729"/>
    </source>
</evidence>
<dbReference type="Gene3D" id="3.60.21.10">
    <property type="match status" value="1"/>
</dbReference>
<dbReference type="Pfam" id="PF00149">
    <property type="entry name" value="Metallophos"/>
    <property type="match status" value="1"/>
</dbReference>
<dbReference type="GO" id="GO:0003993">
    <property type="term" value="F:acid phosphatase activity"/>
    <property type="evidence" value="ECO:0007669"/>
    <property type="project" value="InterPro"/>
</dbReference>
<dbReference type="Gene3D" id="2.60.40.380">
    <property type="entry name" value="Purple acid phosphatase-like, N-terminal"/>
    <property type="match status" value="1"/>
</dbReference>
<dbReference type="PANTHER" id="PTHR22953">
    <property type="entry name" value="ACID PHOSPHATASE RELATED"/>
    <property type="match status" value="1"/>
</dbReference>